<evidence type="ECO:0000313" key="1">
    <source>
        <dbReference type="EMBL" id="EDY20204.1"/>
    </source>
</evidence>
<comment type="caution">
    <text evidence="1">The sequence shown here is derived from an EMBL/GenBank/DDBJ whole genome shotgun (WGS) entry which is preliminary data.</text>
</comment>
<sequence length="496" mass="54623">MDRAAQCCLAWLNPEAEWLPTGGYEVAHDTGRWWDAMLRYEAATGVRLPEREEQAMMKNLRALTGNPAALLMNCAGLPIPAEKIKVNPHNLRETMLAYTALVRYRKSDWAATQGHTLLEAIESVLEPDGQMNYPKLATVAGGPLTADPLMIQRAPAGEWFNATATTGRAIEAIVWFHEATEDALAWKLAQRLAETHLRQTIDLSGEVRAELRDPGHVGHTHSYCGTLRGLLLFGLASGEQRYVDAVAATYRRGLWGSAISHSGWTPHDQGKSRFHGPEGDPVGEHASCGDIAQIALWLALRAGQTDLLDDVERLVRARLLPSQMKDEKRPRNNGAWGVYAHPFGFGAILDVFAAVLHSLADLQQQIITTTAAGAVSVNLHFDAETPAVKVASRRGGKATLVVTLKQRRDLRIRVPAWVSRDSVQLRIGERPTAASWDGAYLVLSDKELPDQAAVTLEHDLPAHQTVEEMPVSHRKFQLQWRGDDVVSCDPKVPIYG</sequence>
<proteinExistence type="predicted"/>
<organism evidence="1 2">
    <name type="scientific">Chthoniobacter flavus Ellin428</name>
    <dbReference type="NCBI Taxonomy" id="497964"/>
    <lineage>
        <taxon>Bacteria</taxon>
        <taxon>Pseudomonadati</taxon>
        <taxon>Verrucomicrobiota</taxon>
        <taxon>Spartobacteria</taxon>
        <taxon>Chthoniobacterales</taxon>
        <taxon>Chthoniobacteraceae</taxon>
        <taxon>Chthoniobacter</taxon>
    </lineage>
</organism>
<protein>
    <submittedName>
        <fullName evidence="1">Uncharacterized protein</fullName>
    </submittedName>
</protein>
<accession>B4CZP0</accession>
<reference evidence="1 2" key="1">
    <citation type="journal article" date="2011" name="J. Bacteriol.">
        <title>Genome sequence of Chthoniobacter flavus Ellin428, an aerobic heterotrophic soil bacterium.</title>
        <authorList>
            <person name="Kant R."/>
            <person name="van Passel M.W."/>
            <person name="Palva A."/>
            <person name="Lucas S."/>
            <person name="Lapidus A."/>
            <person name="Glavina Del Rio T."/>
            <person name="Dalin E."/>
            <person name="Tice H."/>
            <person name="Bruce D."/>
            <person name="Goodwin L."/>
            <person name="Pitluck S."/>
            <person name="Larimer F.W."/>
            <person name="Land M.L."/>
            <person name="Hauser L."/>
            <person name="Sangwan P."/>
            <person name="de Vos W.M."/>
            <person name="Janssen P.H."/>
            <person name="Smidt H."/>
        </authorList>
    </citation>
    <scope>NUCLEOTIDE SEQUENCE [LARGE SCALE GENOMIC DNA]</scope>
    <source>
        <strain evidence="1 2">Ellin428</strain>
    </source>
</reference>
<dbReference type="InParanoid" id="B4CZP0"/>
<keyword evidence="2" id="KW-1185">Reference proteome</keyword>
<dbReference type="InterPro" id="IPR008928">
    <property type="entry name" value="6-hairpin_glycosidase_sf"/>
</dbReference>
<dbReference type="SUPFAM" id="SSF48208">
    <property type="entry name" value="Six-hairpin glycosidases"/>
    <property type="match status" value="1"/>
</dbReference>
<evidence type="ECO:0000313" key="2">
    <source>
        <dbReference type="Proteomes" id="UP000005824"/>
    </source>
</evidence>
<dbReference type="eggNOG" id="COG3533">
    <property type="taxonomic scope" value="Bacteria"/>
</dbReference>
<dbReference type="RefSeq" id="WP_006979453.1">
    <property type="nucleotide sequence ID" value="NZ_ABVL01000005.1"/>
</dbReference>
<dbReference type="GO" id="GO:0005975">
    <property type="term" value="P:carbohydrate metabolic process"/>
    <property type="evidence" value="ECO:0007669"/>
    <property type="project" value="InterPro"/>
</dbReference>
<dbReference type="AlphaFoldDB" id="B4CZP0"/>
<name>B4CZP0_9BACT</name>
<dbReference type="Proteomes" id="UP000005824">
    <property type="component" value="Unassembled WGS sequence"/>
</dbReference>
<gene>
    <name evidence="1" type="ORF">CfE428DRAFT_2128</name>
</gene>
<dbReference type="EMBL" id="ABVL01000005">
    <property type="protein sequence ID" value="EDY20204.1"/>
    <property type="molecule type" value="Genomic_DNA"/>
</dbReference>